<feature type="transmembrane region" description="Helical" evidence="7">
    <location>
        <begin position="231"/>
        <end position="261"/>
    </location>
</feature>
<feature type="transmembrane region" description="Helical" evidence="7">
    <location>
        <begin position="362"/>
        <end position="385"/>
    </location>
</feature>
<keyword evidence="4 7" id="KW-0812">Transmembrane</keyword>
<accession>A0AAV3WYI1</accession>
<evidence type="ECO:0000256" key="2">
    <source>
        <dbReference type="ARBA" id="ARBA00022448"/>
    </source>
</evidence>
<dbReference type="PANTHER" id="PTHR43266">
    <property type="entry name" value="MACROLIDE-EFFLUX PROTEIN"/>
    <property type="match status" value="1"/>
</dbReference>
<evidence type="ECO:0000256" key="6">
    <source>
        <dbReference type="ARBA" id="ARBA00023136"/>
    </source>
</evidence>
<feature type="transmembrane region" description="Helical" evidence="7">
    <location>
        <begin position="306"/>
        <end position="323"/>
    </location>
</feature>
<keyword evidence="3" id="KW-1003">Cell membrane</keyword>
<dbReference type="CDD" id="cd06173">
    <property type="entry name" value="MFS_MefA_like"/>
    <property type="match status" value="1"/>
</dbReference>
<evidence type="ECO:0000256" key="7">
    <source>
        <dbReference type="SAM" id="Phobius"/>
    </source>
</evidence>
<feature type="transmembrane region" description="Helical" evidence="7">
    <location>
        <begin position="150"/>
        <end position="168"/>
    </location>
</feature>
<evidence type="ECO:0000256" key="5">
    <source>
        <dbReference type="ARBA" id="ARBA00022989"/>
    </source>
</evidence>
<dbReference type="AlphaFoldDB" id="A0AAV3WYI1"/>
<proteinExistence type="predicted"/>
<feature type="transmembrane region" description="Helical" evidence="7">
    <location>
        <begin position="267"/>
        <end position="286"/>
    </location>
</feature>
<dbReference type="Pfam" id="PF07690">
    <property type="entry name" value="MFS_1"/>
    <property type="match status" value="1"/>
</dbReference>
<feature type="transmembrane region" description="Helical" evidence="7">
    <location>
        <begin position="397"/>
        <end position="415"/>
    </location>
</feature>
<evidence type="ECO:0000256" key="4">
    <source>
        <dbReference type="ARBA" id="ARBA00022692"/>
    </source>
</evidence>
<dbReference type="EMBL" id="BKBI01000009">
    <property type="protein sequence ID" value="GEQ35924.1"/>
    <property type="molecule type" value="Genomic_DNA"/>
</dbReference>
<dbReference type="InterPro" id="IPR011701">
    <property type="entry name" value="MFS"/>
</dbReference>
<keyword evidence="6 7" id="KW-0472">Membrane</keyword>
<comment type="subcellular location">
    <subcellularLocation>
        <location evidence="1">Cell membrane</location>
        <topology evidence="1">Multi-pass membrane protein</topology>
    </subcellularLocation>
</comment>
<reference evidence="8" key="1">
    <citation type="submission" date="2019-08" db="EMBL/GenBank/DDBJ databases">
        <title>Marinilactibacillus psychrotolerans M13-2T whole genome sequencing project.</title>
        <authorList>
            <person name="Ishikawa M."/>
            <person name="Suzuki T."/>
            <person name="Matsutani M."/>
        </authorList>
    </citation>
    <scope>NUCLEOTIDE SEQUENCE</scope>
    <source>
        <strain evidence="8">M13-2T</strain>
    </source>
</reference>
<evidence type="ECO:0000256" key="3">
    <source>
        <dbReference type="ARBA" id="ARBA00022475"/>
    </source>
</evidence>
<dbReference type="PANTHER" id="PTHR43266:SF9">
    <property type="entry name" value="PERMEASE, MAJOR FACILITATOR SUPERFAMILY-RELATED"/>
    <property type="match status" value="1"/>
</dbReference>
<sequence length="435" mass="48025">MNQVIIKKSAKQLRLTVLSGLFGDFGSSIFSFGLSFMLLDRTGSVFSFAISNIVSPIMGLALLPLIGPIVDSFSKKKVIIVSQSITILSLIVYWILFPQFSSHLFLPTVVLIVVLRGSDQFTSTARQAASIQLVLPDDLQKLSAYSQMSTSTATIVSSIFGAFLYTLLPFQLFILFELVTEVFTAITTSILDFRFNKQNDTELIKDTIEDAEKRSLVLFKEGVTYIRNQKYLLFGMIVAVGINFISGIFSVGLPILVLQVFNLSNLHFGFAEAINGFGYVFGGLLLKQKLNIKNPILYSWKSALKLGVILIGIGLSISIGGVVGEMILYLLLFFTGILFVTINVPITVWLQKQLPPILLGRVFSVLGTIGLATAPIGVLLFGFIFNLNTDNLNLLTMWTFILTGIMVILLNYLLLKIANLPLKEAKIYSVEKNLK</sequence>
<feature type="transmembrane region" description="Helical" evidence="7">
    <location>
        <begin position="78"/>
        <end position="96"/>
    </location>
</feature>
<protein>
    <submittedName>
        <fullName evidence="8">Major facilitator superfamily transporter</fullName>
    </submittedName>
</protein>
<evidence type="ECO:0000313" key="8">
    <source>
        <dbReference type="EMBL" id="GEQ35924.1"/>
    </source>
</evidence>
<dbReference type="SUPFAM" id="SSF103473">
    <property type="entry name" value="MFS general substrate transporter"/>
    <property type="match status" value="1"/>
</dbReference>
<keyword evidence="5 7" id="KW-1133">Transmembrane helix</keyword>
<feature type="transmembrane region" description="Helical" evidence="7">
    <location>
        <begin position="329"/>
        <end position="350"/>
    </location>
</feature>
<dbReference type="GO" id="GO:0022857">
    <property type="term" value="F:transmembrane transporter activity"/>
    <property type="evidence" value="ECO:0007669"/>
    <property type="project" value="InterPro"/>
</dbReference>
<organism evidence="8 9">
    <name type="scientific">Marinilactibacillus psychrotolerans</name>
    <dbReference type="NCBI Taxonomy" id="191770"/>
    <lineage>
        <taxon>Bacteria</taxon>
        <taxon>Bacillati</taxon>
        <taxon>Bacillota</taxon>
        <taxon>Bacilli</taxon>
        <taxon>Lactobacillales</taxon>
        <taxon>Carnobacteriaceae</taxon>
        <taxon>Marinilactibacillus</taxon>
    </lineage>
</organism>
<feature type="transmembrane region" description="Helical" evidence="7">
    <location>
        <begin position="45"/>
        <end position="66"/>
    </location>
</feature>
<dbReference type="GeneID" id="96911249"/>
<dbReference type="Proteomes" id="UP000887127">
    <property type="component" value="Unassembled WGS sequence"/>
</dbReference>
<dbReference type="InterPro" id="IPR036259">
    <property type="entry name" value="MFS_trans_sf"/>
</dbReference>
<dbReference type="GO" id="GO:0005886">
    <property type="term" value="C:plasma membrane"/>
    <property type="evidence" value="ECO:0007669"/>
    <property type="project" value="UniProtKB-SubCell"/>
</dbReference>
<evidence type="ECO:0000256" key="1">
    <source>
        <dbReference type="ARBA" id="ARBA00004651"/>
    </source>
</evidence>
<dbReference type="RefSeq" id="WP_091760969.1">
    <property type="nucleotide sequence ID" value="NZ_BJVX01000007.1"/>
</dbReference>
<feature type="transmembrane region" description="Helical" evidence="7">
    <location>
        <begin position="21"/>
        <end position="39"/>
    </location>
</feature>
<evidence type="ECO:0000313" key="9">
    <source>
        <dbReference type="Proteomes" id="UP000887127"/>
    </source>
</evidence>
<comment type="caution">
    <text evidence="8">The sequence shown here is derived from an EMBL/GenBank/DDBJ whole genome shotgun (WGS) entry which is preliminary data.</text>
</comment>
<name>A0AAV3WYI1_9LACT</name>
<dbReference type="Gene3D" id="1.20.1250.20">
    <property type="entry name" value="MFS general substrate transporter like domains"/>
    <property type="match status" value="1"/>
</dbReference>
<gene>
    <name evidence="8" type="ORF">M132T_14320</name>
</gene>
<keyword evidence="2" id="KW-0813">Transport</keyword>